<organism evidence="3 4">
    <name type="scientific">Erythrobacter longus</name>
    <dbReference type="NCBI Taxonomy" id="1044"/>
    <lineage>
        <taxon>Bacteria</taxon>
        <taxon>Pseudomonadati</taxon>
        <taxon>Pseudomonadota</taxon>
        <taxon>Alphaproteobacteria</taxon>
        <taxon>Sphingomonadales</taxon>
        <taxon>Erythrobacteraceae</taxon>
        <taxon>Erythrobacter/Porphyrobacter group</taxon>
        <taxon>Erythrobacter</taxon>
    </lineage>
</organism>
<dbReference type="Pfam" id="PF13211">
    <property type="entry name" value="DUF4019"/>
    <property type="match status" value="1"/>
</dbReference>
<dbReference type="AlphaFoldDB" id="A0A074MT80"/>
<keyword evidence="4" id="KW-1185">Reference proteome</keyword>
<dbReference type="OrthoDB" id="7193436at2"/>
<dbReference type="InterPro" id="IPR000792">
    <property type="entry name" value="Tscrpt_reg_LuxR_C"/>
</dbReference>
<dbReference type="Pfam" id="PF00196">
    <property type="entry name" value="GerE"/>
    <property type="match status" value="1"/>
</dbReference>
<protein>
    <recommendedName>
        <fullName evidence="2">HTH luxR-type domain-containing protein</fullName>
    </recommendedName>
</protein>
<dbReference type="InterPro" id="IPR025091">
    <property type="entry name" value="DUF4019"/>
</dbReference>
<evidence type="ECO:0000313" key="4">
    <source>
        <dbReference type="Proteomes" id="UP000027647"/>
    </source>
</evidence>
<dbReference type="PRINTS" id="PR00038">
    <property type="entry name" value="HTHLUXR"/>
</dbReference>
<dbReference type="EMBL" id="JMIW01000007">
    <property type="protein sequence ID" value="KEO88852.1"/>
    <property type="molecule type" value="Genomic_DNA"/>
</dbReference>
<dbReference type="SUPFAM" id="SSF46894">
    <property type="entry name" value="C-terminal effector domain of the bipartite response regulators"/>
    <property type="match status" value="1"/>
</dbReference>
<dbReference type="GO" id="GO:0006355">
    <property type="term" value="P:regulation of DNA-templated transcription"/>
    <property type="evidence" value="ECO:0007669"/>
    <property type="project" value="InterPro"/>
</dbReference>
<dbReference type="InterPro" id="IPR016032">
    <property type="entry name" value="Sig_transdc_resp-reg_C-effctor"/>
</dbReference>
<evidence type="ECO:0000259" key="2">
    <source>
        <dbReference type="PROSITE" id="PS50043"/>
    </source>
</evidence>
<dbReference type="Proteomes" id="UP000027647">
    <property type="component" value="Unassembled WGS sequence"/>
</dbReference>
<keyword evidence="1" id="KW-0812">Transmembrane</keyword>
<feature type="transmembrane region" description="Helical" evidence="1">
    <location>
        <begin position="103"/>
        <end position="124"/>
    </location>
</feature>
<keyword evidence="1" id="KW-1133">Transmembrane helix</keyword>
<feature type="domain" description="HTH luxR-type" evidence="2">
    <location>
        <begin position="1"/>
        <end position="66"/>
    </location>
</feature>
<reference evidence="3 4" key="1">
    <citation type="submission" date="2014-04" db="EMBL/GenBank/DDBJ databases">
        <title>A comprehensive comparison of genomes of Erythrobacter spp. strains.</title>
        <authorList>
            <person name="Zheng Q."/>
        </authorList>
    </citation>
    <scope>NUCLEOTIDE SEQUENCE [LARGE SCALE GENOMIC DNA]</scope>
    <source>
        <strain evidence="3 4">DSM 6997</strain>
    </source>
</reference>
<sequence>MASAHHNLTDKEKETLRLIARGHDAKSAANELDLSVHTINERLRNSRRKMEVTSSREAARRLLEVEAEAVETGPKDLAYKELRDADLLAVTDPLPIVKQGRTMALWIGGIAIMSITISALIFALSGTLTPAQPNTQIAIAELAPVDPAPEEAARAWLTLVDASDWQASFEAAGAAFREPNTVEGWQAASQQARTPLGSVTKREAIKTEFVNAPPNGFMLVRFLTSFESGATTIETVTLEREAGGLKVVGYLIE</sequence>
<dbReference type="STRING" id="1044.EH31_15570"/>
<dbReference type="SMART" id="SM00421">
    <property type="entry name" value="HTH_LUXR"/>
    <property type="match status" value="1"/>
</dbReference>
<dbReference type="GO" id="GO:0003677">
    <property type="term" value="F:DNA binding"/>
    <property type="evidence" value="ECO:0007669"/>
    <property type="project" value="InterPro"/>
</dbReference>
<proteinExistence type="predicted"/>
<comment type="caution">
    <text evidence="3">The sequence shown here is derived from an EMBL/GenBank/DDBJ whole genome shotgun (WGS) entry which is preliminary data.</text>
</comment>
<dbReference type="RefSeq" id="WP_034961664.1">
    <property type="nucleotide sequence ID" value="NZ_JMIW01000007.1"/>
</dbReference>
<dbReference type="CDD" id="cd06170">
    <property type="entry name" value="LuxR_C_like"/>
    <property type="match status" value="1"/>
</dbReference>
<dbReference type="InterPro" id="IPR036388">
    <property type="entry name" value="WH-like_DNA-bd_sf"/>
</dbReference>
<accession>A0A074MT80</accession>
<gene>
    <name evidence="3" type="ORF">EH31_15570</name>
</gene>
<dbReference type="PROSITE" id="PS50043">
    <property type="entry name" value="HTH_LUXR_2"/>
    <property type="match status" value="1"/>
</dbReference>
<dbReference type="Gene3D" id="1.10.10.10">
    <property type="entry name" value="Winged helix-like DNA-binding domain superfamily/Winged helix DNA-binding domain"/>
    <property type="match status" value="1"/>
</dbReference>
<evidence type="ECO:0000313" key="3">
    <source>
        <dbReference type="EMBL" id="KEO88852.1"/>
    </source>
</evidence>
<dbReference type="eggNOG" id="COG2197">
    <property type="taxonomic scope" value="Bacteria"/>
</dbReference>
<name>A0A074MT80_ERYLO</name>
<evidence type="ECO:0000256" key="1">
    <source>
        <dbReference type="SAM" id="Phobius"/>
    </source>
</evidence>
<keyword evidence="1" id="KW-0472">Membrane</keyword>